<dbReference type="PANTHER" id="PTHR36932:SF1">
    <property type="entry name" value="CAPSULAR POLYSACCHARIDE BIOSYNTHESIS PROTEIN"/>
    <property type="match status" value="1"/>
</dbReference>
<dbReference type="InterPro" id="IPR053158">
    <property type="entry name" value="CapK_Type1_Caps_Biosynth"/>
</dbReference>
<dbReference type="AlphaFoldDB" id="A0A1V3N6E8"/>
<accession>A0A1V3N6E8</accession>
<proteinExistence type="predicted"/>
<name>A0A1V3N6E8_9GAMM</name>
<dbReference type="OrthoDB" id="580775at2"/>
<comment type="caution">
    <text evidence="1">The sequence shown here is derived from an EMBL/GenBank/DDBJ whole genome shotgun (WGS) entry which is preliminary data.</text>
</comment>
<dbReference type="Proteomes" id="UP000189462">
    <property type="component" value="Unassembled WGS sequence"/>
</dbReference>
<gene>
    <name evidence="1" type="ORF">B1C78_17045</name>
</gene>
<dbReference type="EMBL" id="MVBK01000149">
    <property type="protein sequence ID" value="OOG20660.1"/>
    <property type="molecule type" value="Genomic_DNA"/>
</dbReference>
<dbReference type="PANTHER" id="PTHR36932">
    <property type="entry name" value="CAPSULAR POLYSACCHARIDE BIOSYNTHESIS PROTEIN"/>
    <property type="match status" value="1"/>
</dbReference>
<reference evidence="1 2" key="1">
    <citation type="submission" date="2017-02" db="EMBL/GenBank/DDBJ databases">
        <title>Genomic diversity within the haloalkaliphilic genus Thioalkalivibrio.</title>
        <authorList>
            <person name="Ahn A.-C."/>
            <person name="Meier-Kolthoff J."/>
            <person name="Overmars L."/>
            <person name="Richter M."/>
            <person name="Woyke T."/>
            <person name="Sorokin D.Y."/>
            <person name="Muyzer G."/>
        </authorList>
    </citation>
    <scope>NUCLEOTIDE SEQUENCE [LARGE SCALE GENOMIC DNA]</scope>
    <source>
        <strain evidence="1 2">ALJD</strain>
    </source>
</reference>
<sequence>MITPLVRHILYPLHERLQGRHTFAYLRELERTQWLEGDRLREHQWDKLRELIAHAARSVPFYRRVFDEVGLNPQYFTLEDFRRIPVMEKETFKENEPEILAEAYPGKLVRLRTGSSTGSPLWFYSSTHTQAFQNAAKLRCRRWWGIEPGDMMFEFWASPIELSKQALVHNAKDRHLMNHYLLSAHNMTEAVMAEYIALMNRKKPRVIVGYPSALHLLAQYLEAGGTRLRFTPKGVVATAEMLLPAQREAIQRAFGAPVINEYGARDGGLLAYECPEGSMHVVAENVFLEVDPDTSPDGDPARGDVLVTNLESFAYPFIRYRVGDQVTLSDKSCSCGRGLPRLERIEGRRTDWLVDSAGRKIHGLVVAHTIAKVQGIRQFQIVQKTPTELHIRIVKNNLYKDSDDAWIIQSLAKYFTGPVHIRLLPVDRIEASQSGKHRFIINEAAC</sequence>
<protein>
    <recommendedName>
        <fullName evidence="3">Capsule biosynthesis protein CapK</fullName>
    </recommendedName>
</protein>
<dbReference type="Gene3D" id="3.40.50.12780">
    <property type="entry name" value="N-terminal domain of ligase-like"/>
    <property type="match status" value="1"/>
</dbReference>
<evidence type="ECO:0008006" key="3">
    <source>
        <dbReference type="Google" id="ProtNLM"/>
    </source>
</evidence>
<dbReference type="STRING" id="108003.B1C78_17045"/>
<evidence type="ECO:0000313" key="2">
    <source>
        <dbReference type="Proteomes" id="UP000189462"/>
    </source>
</evidence>
<dbReference type="SUPFAM" id="SSF56801">
    <property type="entry name" value="Acetyl-CoA synthetase-like"/>
    <property type="match status" value="1"/>
</dbReference>
<evidence type="ECO:0000313" key="1">
    <source>
        <dbReference type="EMBL" id="OOG20660.1"/>
    </source>
</evidence>
<keyword evidence="2" id="KW-1185">Reference proteome</keyword>
<organism evidence="1 2">
    <name type="scientific">Thioalkalivibrio denitrificans</name>
    <dbReference type="NCBI Taxonomy" id="108003"/>
    <lineage>
        <taxon>Bacteria</taxon>
        <taxon>Pseudomonadati</taxon>
        <taxon>Pseudomonadota</taxon>
        <taxon>Gammaproteobacteria</taxon>
        <taxon>Chromatiales</taxon>
        <taxon>Ectothiorhodospiraceae</taxon>
        <taxon>Thioalkalivibrio</taxon>
    </lineage>
</organism>
<dbReference type="RefSeq" id="WP_077280333.1">
    <property type="nucleotide sequence ID" value="NZ_MVBK01000149.1"/>
</dbReference>
<dbReference type="InterPro" id="IPR042099">
    <property type="entry name" value="ANL_N_sf"/>
</dbReference>